<dbReference type="GO" id="GO:0003700">
    <property type="term" value="F:DNA-binding transcription factor activity"/>
    <property type="evidence" value="ECO:0000318"/>
    <property type="project" value="GO_Central"/>
</dbReference>
<dbReference type="PANTHER" id="PTHR24567">
    <property type="entry name" value="CRP FAMILY TRANSCRIPTIONAL REGULATORY PROTEIN"/>
    <property type="match status" value="1"/>
</dbReference>
<dbReference type="HOGENOM" id="CLU_075053_4_0_0"/>
<keyword evidence="1" id="KW-0805">Transcription regulation</keyword>
<reference evidence="7" key="1">
    <citation type="journal article" date="2011" name="BMC Genomics">
        <title>Complete genome sequence of the filamentous anoxygenic phototrophic bacterium Chloroflexus aurantiacus.</title>
        <authorList>
            <person name="Tang K.H."/>
            <person name="Barry K."/>
            <person name="Chertkov O."/>
            <person name="Dalin E."/>
            <person name="Han C.S."/>
            <person name="Hauser L.J."/>
            <person name="Honchak B.M."/>
            <person name="Karbach L.E."/>
            <person name="Land M.L."/>
            <person name="Lapidus A."/>
            <person name="Larimer F.W."/>
            <person name="Mikhailova N."/>
            <person name="Pitluck S."/>
            <person name="Pierson B.K."/>
            <person name="Blankenship R.E."/>
        </authorList>
    </citation>
    <scope>NUCLEOTIDE SEQUENCE [LARGE SCALE GENOMIC DNA]</scope>
    <source>
        <strain evidence="7">ATCC 29366 / DSM 635 / J-10-fl</strain>
    </source>
</reference>
<dbReference type="InterPro" id="IPR050397">
    <property type="entry name" value="Env_Response_Regulators"/>
</dbReference>
<keyword evidence="3" id="KW-0804">Transcription</keyword>
<sequence>MDNERIAQLRRVSFCTHLPDTVLQALAATAFPRSYPASALIVLAGEPPQAMYAVVAGRVKLTRIAPSGREQIVNVMGPGQHFNAVPIFDEGPCPVNVEAITDVEVLEFSITAMRQLVHEHPALAMALLREFATRLRHMVNLIDNIALHSVQGRLAQLLLNRAIASEKGELMAPLTQAEMAAMIGTVREMVSRTLHQFEMQGMIRIERGAIAICDRAALAACAET</sequence>
<dbReference type="PATRIC" id="fig|324602.8.peg.1798"/>
<accession>A9WB06</accession>
<dbReference type="GO" id="GO:0005829">
    <property type="term" value="C:cytosol"/>
    <property type="evidence" value="ECO:0000318"/>
    <property type="project" value="GO_Central"/>
</dbReference>
<dbReference type="Pfam" id="PF13545">
    <property type="entry name" value="HTH_Crp_2"/>
    <property type="match status" value="1"/>
</dbReference>
<dbReference type="RefSeq" id="WP_012257441.1">
    <property type="nucleotide sequence ID" value="NC_010175.1"/>
</dbReference>
<dbReference type="SUPFAM" id="SSF51206">
    <property type="entry name" value="cAMP-binding domain-like"/>
    <property type="match status" value="1"/>
</dbReference>
<evidence type="ECO:0000256" key="1">
    <source>
        <dbReference type="ARBA" id="ARBA00023015"/>
    </source>
</evidence>
<organism evidence="6 7">
    <name type="scientific">Chloroflexus aurantiacus (strain ATCC 29366 / DSM 635 / J-10-fl)</name>
    <dbReference type="NCBI Taxonomy" id="324602"/>
    <lineage>
        <taxon>Bacteria</taxon>
        <taxon>Bacillati</taxon>
        <taxon>Chloroflexota</taxon>
        <taxon>Chloroflexia</taxon>
        <taxon>Chloroflexales</taxon>
        <taxon>Chloroflexineae</taxon>
        <taxon>Chloroflexaceae</taxon>
        <taxon>Chloroflexus</taxon>
    </lineage>
</organism>
<dbReference type="InParanoid" id="A9WB06"/>
<dbReference type="InterPro" id="IPR018490">
    <property type="entry name" value="cNMP-bd_dom_sf"/>
</dbReference>
<gene>
    <name evidence="6" type="ordered locus">Caur_1568</name>
</gene>
<dbReference type="eggNOG" id="COG0664">
    <property type="taxonomic scope" value="Bacteria"/>
</dbReference>
<dbReference type="PROSITE" id="PS51063">
    <property type="entry name" value="HTH_CRP_2"/>
    <property type="match status" value="1"/>
</dbReference>
<dbReference type="PANTHER" id="PTHR24567:SF74">
    <property type="entry name" value="HTH-TYPE TRANSCRIPTIONAL REGULATOR ARCR"/>
    <property type="match status" value="1"/>
</dbReference>
<keyword evidence="7" id="KW-1185">Reference proteome</keyword>
<dbReference type="PROSITE" id="PS50042">
    <property type="entry name" value="CNMP_BINDING_3"/>
    <property type="match status" value="1"/>
</dbReference>
<dbReference type="Gene3D" id="1.10.10.10">
    <property type="entry name" value="Winged helix-like DNA-binding domain superfamily/Winged helix DNA-binding domain"/>
    <property type="match status" value="1"/>
</dbReference>
<dbReference type="InterPro" id="IPR014710">
    <property type="entry name" value="RmlC-like_jellyroll"/>
</dbReference>
<dbReference type="InterPro" id="IPR012318">
    <property type="entry name" value="HTH_CRP"/>
</dbReference>
<dbReference type="InterPro" id="IPR036388">
    <property type="entry name" value="WH-like_DNA-bd_sf"/>
</dbReference>
<name>A9WB06_CHLAA</name>
<dbReference type="Gene3D" id="2.60.120.10">
    <property type="entry name" value="Jelly Rolls"/>
    <property type="match status" value="1"/>
</dbReference>
<evidence type="ECO:0000259" key="4">
    <source>
        <dbReference type="PROSITE" id="PS50042"/>
    </source>
</evidence>
<dbReference type="Pfam" id="PF00027">
    <property type="entry name" value="cNMP_binding"/>
    <property type="match status" value="1"/>
</dbReference>
<dbReference type="InterPro" id="IPR036390">
    <property type="entry name" value="WH_DNA-bd_sf"/>
</dbReference>
<proteinExistence type="predicted"/>
<evidence type="ECO:0000313" key="7">
    <source>
        <dbReference type="Proteomes" id="UP000002008"/>
    </source>
</evidence>
<dbReference type="AlphaFoldDB" id="A9WB06"/>
<feature type="domain" description="HTH crp-type" evidence="5">
    <location>
        <begin position="148"/>
        <end position="216"/>
    </location>
</feature>
<dbReference type="STRING" id="324602.Caur_1568"/>
<dbReference type="InterPro" id="IPR000595">
    <property type="entry name" value="cNMP-bd_dom"/>
</dbReference>
<dbReference type="KEGG" id="cau:Caur_1568"/>
<dbReference type="EMBL" id="CP000909">
    <property type="protein sequence ID" value="ABY34787.1"/>
    <property type="molecule type" value="Genomic_DNA"/>
</dbReference>
<evidence type="ECO:0000256" key="2">
    <source>
        <dbReference type="ARBA" id="ARBA00023125"/>
    </source>
</evidence>
<dbReference type="CDD" id="cd00038">
    <property type="entry name" value="CAP_ED"/>
    <property type="match status" value="1"/>
</dbReference>
<keyword evidence="2" id="KW-0238">DNA-binding</keyword>
<dbReference type="GO" id="GO:0003677">
    <property type="term" value="F:DNA binding"/>
    <property type="evidence" value="ECO:0007669"/>
    <property type="project" value="UniProtKB-KW"/>
</dbReference>
<evidence type="ECO:0000313" key="6">
    <source>
        <dbReference type="EMBL" id="ABY34787.1"/>
    </source>
</evidence>
<dbReference type="EnsemblBacteria" id="ABY34787">
    <property type="protein sequence ID" value="ABY34787"/>
    <property type="gene ID" value="Caur_1568"/>
</dbReference>
<protein>
    <submittedName>
        <fullName evidence="6">Cyclic nucleotide-binding</fullName>
    </submittedName>
</protein>
<evidence type="ECO:0000256" key="3">
    <source>
        <dbReference type="ARBA" id="ARBA00023163"/>
    </source>
</evidence>
<feature type="domain" description="Cyclic nucleotide-binding" evidence="4">
    <location>
        <begin position="14"/>
        <end position="134"/>
    </location>
</feature>
<dbReference type="SMART" id="SM00419">
    <property type="entry name" value="HTH_CRP"/>
    <property type="match status" value="1"/>
</dbReference>
<dbReference type="Proteomes" id="UP000002008">
    <property type="component" value="Chromosome"/>
</dbReference>
<dbReference type="SMART" id="SM00100">
    <property type="entry name" value="cNMP"/>
    <property type="match status" value="1"/>
</dbReference>
<dbReference type="SUPFAM" id="SSF46785">
    <property type="entry name" value="Winged helix' DNA-binding domain"/>
    <property type="match status" value="1"/>
</dbReference>
<evidence type="ECO:0000259" key="5">
    <source>
        <dbReference type="PROSITE" id="PS51063"/>
    </source>
</evidence>